<evidence type="ECO:0000259" key="1">
    <source>
        <dbReference type="SMART" id="SM00421"/>
    </source>
</evidence>
<reference evidence="2 3" key="1">
    <citation type="submission" date="2024-10" db="EMBL/GenBank/DDBJ databases">
        <title>The Natural Products Discovery Center: Release of the First 8490 Sequenced Strains for Exploring Actinobacteria Biosynthetic Diversity.</title>
        <authorList>
            <person name="Kalkreuter E."/>
            <person name="Kautsar S.A."/>
            <person name="Yang D."/>
            <person name="Bader C.D."/>
            <person name="Teijaro C.N."/>
            <person name="Fluegel L."/>
            <person name="Davis C.M."/>
            <person name="Simpson J.R."/>
            <person name="Lauterbach L."/>
            <person name="Steele A.D."/>
            <person name="Gui C."/>
            <person name="Meng S."/>
            <person name="Li G."/>
            <person name="Viehrig K."/>
            <person name="Ye F."/>
            <person name="Su P."/>
            <person name="Kiefer A.F."/>
            <person name="Nichols A."/>
            <person name="Cepeda A.J."/>
            <person name="Yan W."/>
            <person name="Fan B."/>
            <person name="Jiang Y."/>
            <person name="Adhikari A."/>
            <person name="Zheng C.-J."/>
            <person name="Schuster L."/>
            <person name="Cowan T.M."/>
            <person name="Smanski M.J."/>
            <person name="Chevrette M.G."/>
            <person name="De Carvalho L.P.S."/>
            <person name="Shen B."/>
        </authorList>
    </citation>
    <scope>NUCLEOTIDE SEQUENCE [LARGE SCALE GENOMIC DNA]</scope>
    <source>
        <strain evidence="2 3">NPDC050545</strain>
    </source>
</reference>
<dbReference type="Gene3D" id="1.10.10.10">
    <property type="entry name" value="Winged helix-like DNA-binding domain superfamily/Winged helix DNA-binding domain"/>
    <property type="match status" value="1"/>
</dbReference>
<dbReference type="InterPro" id="IPR016032">
    <property type="entry name" value="Sig_transdc_resp-reg_C-effctor"/>
</dbReference>
<evidence type="ECO:0000313" key="2">
    <source>
        <dbReference type="EMBL" id="MFI6503799.1"/>
    </source>
</evidence>
<evidence type="ECO:0000313" key="3">
    <source>
        <dbReference type="Proteomes" id="UP001612741"/>
    </source>
</evidence>
<dbReference type="InterPro" id="IPR000792">
    <property type="entry name" value="Tscrpt_reg_LuxR_C"/>
</dbReference>
<dbReference type="SMART" id="SM00421">
    <property type="entry name" value="HTH_LUXR"/>
    <property type="match status" value="1"/>
</dbReference>
<sequence>MMTRWGDGTGEPPPFLQRAEDAELKWRPKSLPGKGAPVPGTAAPSQPELEWLRRLAAGARVADLAHRAGLSERTMFRRLHDLYQRMRVHDRTEALSLARERGWL</sequence>
<dbReference type="EMBL" id="JBITGY010000012">
    <property type="protein sequence ID" value="MFI6503799.1"/>
    <property type="molecule type" value="Genomic_DNA"/>
</dbReference>
<comment type="caution">
    <text evidence="2">The sequence shown here is derived from an EMBL/GenBank/DDBJ whole genome shotgun (WGS) entry which is preliminary data.</text>
</comment>
<dbReference type="Pfam" id="PF00196">
    <property type="entry name" value="GerE"/>
    <property type="match status" value="1"/>
</dbReference>
<proteinExistence type="predicted"/>
<protein>
    <submittedName>
        <fullName evidence="2">Response regulator transcription factor</fullName>
    </submittedName>
</protein>
<keyword evidence="3" id="KW-1185">Reference proteome</keyword>
<dbReference type="RefSeq" id="WP_397089555.1">
    <property type="nucleotide sequence ID" value="NZ_JBITGY010000012.1"/>
</dbReference>
<organism evidence="2 3">
    <name type="scientific">Nonomuraea typhae</name>
    <dbReference type="NCBI Taxonomy" id="2603600"/>
    <lineage>
        <taxon>Bacteria</taxon>
        <taxon>Bacillati</taxon>
        <taxon>Actinomycetota</taxon>
        <taxon>Actinomycetes</taxon>
        <taxon>Streptosporangiales</taxon>
        <taxon>Streptosporangiaceae</taxon>
        <taxon>Nonomuraea</taxon>
    </lineage>
</organism>
<gene>
    <name evidence="2" type="ORF">ACIBG2_40885</name>
</gene>
<name>A0ABW7Z6I6_9ACTN</name>
<dbReference type="SUPFAM" id="SSF46894">
    <property type="entry name" value="C-terminal effector domain of the bipartite response regulators"/>
    <property type="match status" value="1"/>
</dbReference>
<dbReference type="Proteomes" id="UP001612741">
    <property type="component" value="Unassembled WGS sequence"/>
</dbReference>
<accession>A0ABW7Z6I6</accession>
<dbReference type="InterPro" id="IPR036388">
    <property type="entry name" value="WH-like_DNA-bd_sf"/>
</dbReference>
<feature type="domain" description="HTH luxR-type" evidence="1">
    <location>
        <begin position="41"/>
        <end position="98"/>
    </location>
</feature>